<feature type="compositionally biased region" description="Basic residues" evidence="1">
    <location>
        <begin position="1"/>
        <end position="10"/>
    </location>
</feature>
<dbReference type="EnsemblPlants" id="ORUFI12G17290.4">
    <property type="protein sequence ID" value="ORUFI12G17290.4"/>
    <property type="gene ID" value="ORUFI12G17290"/>
</dbReference>
<dbReference type="InterPro" id="IPR055302">
    <property type="entry name" value="F-box_dom-containing"/>
</dbReference>
<organism evidence="5 6">
    <name type="scientific">Oryza rufipogon</name>
    <name type="common">Brownbeard rice</name>
    <name type="synonym">Asian wild rice</name>
    <dbReference type="NCBI Taxonomy" id="4529"/>
    <lineage>
        <taxon>Eukaryota</taxon>
        <taxon>Viridiplantae</taxon>
        <taxon>Streptophyta</taxon>
        <taxon>Embryophyta</taxon>
        <taxon>Tracheophyta</taxon>
        <taxon>Spermatophyta</taxon>
        <taxon>Magnoliopsida</taxon>
        <taxon>Liliopsida</taxon>
        <taxon>Poales</taxon>
        <taxon>Poaceae</taxon>
        <taxon>BOP clade</taxon>
        <taxon>Oryzoideae</taxon>
        <taxon>Oryzeae</taxon>
        <taxon>Oryzinae</taxon>
        <taxon>Oryza</taxon>
    </lineage>
</organism>
<dbReference type="EnsemblPlants" id="ORUFI12G17290.2">
    <property type="protein sequence ID" value="ORUFI12G17290.2"/>
    <property type="gene ID" value="ORUFI12G17290"/>
</dbReference>
<dbReference type="InterPro" id="IPR055411">
    <property type="entry name" value="LRR_FXL15/At3g58940/PEG3-like"/>
</dbReference>
<dbReference type="Gramene" id="ORUFI12G17290.2">
    <property type="protein sequence ID" value="ORUFI12G17290.2"/>
    <property type="gene ID" value="ORUFI12G17290"/>
</dbReference>
<dbReference type="SUPFAM" id="SSF52058">
    <property type="entry name" value="L domain-like"/>
    <property type="match status" value="1"/>
</dbReference>
<feature type="domain" description="FBD" evidence="3">
    <location>
        <begin position="329"/>
        <end position="368"/>
    </location>
</feature>
<proteinExistence type="predicted"/>
<evidence type="ECO:0000259" key="4">
    <source>
        <dbReference type="Pfam" id="PF24758"/>
    </source>
</evidence>
<keyword evidence="6" id="KW-1185">Reference proteome</keyword>
<name>A0A0E0RIN5_ORYRU</name>
<dbReference type="PANTHER" id="PTHR32141">
    <property type="match status" value="1"/>
</dbReference>
<dbReference type="Gramene" id="ORUFI12G17290.3">
    <property type="protein sequence ID" value="ORUFI12G17290.3"/>
    <property type="gene ID" value="ORUFI12G17290"/>
</dbReference>
<feature type="domain" description="F-box/LRR-repeat protein 15/At3g58940/PEG3-like LRR" evidence="4">
    <location>
        <begin position="98"/>
        <end position="311"/>
    </location>
</feature>
<dbReference type="Pfam" id="PF24758">
    <property type="entry name" value="LRR_At5g56370"/>
    <property type="match status" value="1"/>
</dbReference>
<protein>
    <submittedName>
        <fullName evidence="5">Uncharacterized protein</fullName>
    </submittedName>
</protein>
<dbReference type="Gramene" id="ORUFI12G17290.4">
    <property type="protein sequence ID" value="ORUFI12G17290.4"/>
    <property type="gene ID" value="ORUFI12G17290"/>
</dbReference>
<reference evidence="6" key="1">
    <citation type="submission" date="2013-06" db="EMBL/GenBank/DDBJ databases">
        <authorList>
            <person name="Zhao Q."/>
        </authorList>
    </citation>
    <scope>NUCLEOTIDE SEQUENCE</scope>
    <source>
        <strain evidence="6">cv. W1943</strain>
    </source>
</reference>
<dbReference type="Gramene" id="ORUFI12G17290.1">
    <property type="protein sequence ID" value="ORUFI12G17290.1"/>
    <property type="gene ID" value="ORUFI12G17290"/>
</dbReference>
<evidence type="ECO:0000259" key="2">
    <source>
        <dbReference type="Pfam" id="PF00646"/>
    </source>
</evidence>
<evidence type="ECO:0000259" key="3">
    <source>
        <dbReference type="Pfam" id="PF08387"/>
    </source>
</evidence>
<evidence type="ECO:0000313" key="5">
    <source>
        <dbReference type="EnsemblPlants" id="ORUFI12G17290.1"/>
    </source>
</evidence>
<dbReference type="Proteomes" id="UP000008022">
    <property type="component" value="Unassembled WGS sequence"/>
</dbReference>
<dbReference type="InterPro" id="IPR053781">
    <property type="entry name" value="F-box_AtFBL13-like"/>
</dbReference>
<dbReference type="EnsemblPlants" id="ORUFI12G17290.3">
    <property type="protein sequence ID" value="ORUFI12G17290.3"/>
    <property type="gene ID" value="ORUFI12G17290"/>
</dbReference>
<dbReference type="AlphaFoldDB" id="A0A0E0RIN5"/>
<dbReference type="InterPro" id="IPR032675">
    <property type="entry name" value="LRR_dom_sf"/>
</dbReference>
<reference evidence="5" key="2">
    <citation type="submission" date="2015-06" db="UniProtKB">
        <authorList>
            <consortium name="EnsemblPlants"/>
        </authorList>
    </citation>
    <scope>IDENTIFICATION</scope>
</reference>
<dbReference type="Pfam" id="PF08387">
    <property type="entry name" value="FBD"/>
    <property type="match status" value="1"/>
</dbReference>
<accession>A0A0E0RIN5</accession>
<feature type="region of interest" description="Disordered" evidence="1">
    <location>
        <begin position="1"/>
        <end position="26"/>
    </location>
</feature>
<dbReference type="InterPro" id="IPR036047">
    <property type="entry name" value="F-box-like_dom_sf"/>
</dbReference>
<dbReference type="Pfam" id="PF00646">
    <property type="entry name" value="F-box"/>
    <property type="match status" value="1"/>
</dbReference>
<dbReference type="OMA" id="DGACTQM"/>
<dbReference type="HOGENOM" id="CLU_023151_0_1_1"/>
<evidence type="ECO:0000256" key="1">
    <source>
        <dbReference type="SAM" id="MobiDB-lite"/>
    </source>
</evidence>
<dbReference type="InterPro" id="IPR006566">
    <property type="entry name" value="FBD"/>
</dbReference>
<dbReference type="EnsemblPlants" id="ORUFI12G17290.1">
    <property type="protein sequence ID" value="ORUFI12G17290.1"/>
    <property type="gene ID" value="ORUFI12G17290"/>
</dbReference>
<sequence>MGVVTRGKKRRLDDESSNPQLAPRGGEDLISRLPDDILTGIITLLPTKDGACTQMLSRQWRPLWQSAPLNLEARVNGCTLGKDVATIYSTLLTHSGPEFELFYDSVGVQNPPVPPSVLRLSSTLRVLRILSTCDTLQFPMETACTLDFPHLKELTLSQVNIADSILHGILSRCIVLESLVLDANRGCSRLRISSLTLQSLGVSDTYFSVEGMLEEVIIEDAPLLERLTPPVIWHEGFVIRVIQAPKLKTLGYLSQKISTLQLGNMVFQKLVPVSLSNVMRAMKILALHTAPDLDVVIDFLKFFPCVEKLYIVALNQGNFKNVRRYVSLECLDLHLKMVEFINYHGNLSDLNFIKFFVLNAQVLECIKFVACRDKCDAKWIKTQHQRLQLYSRASRGVTLDFQADYGVDSLVHVKHISDLITDDPFDRSFCRCRDEEI</sequence>
<dbReference type="Gene3D" id="3.80.10.10">
    <property type="entry name" value="Ribonuclease Inhibitor"/>
    <property type="match status" value="1"/>
</dbReference>
<dbReference type="STRING" id="4529.A0A0E0RIN5"/>
<feature type="domain" description="F-box" evidence="2">
    <location>
        <begin position="30"/>
        <end position="69"/>
    </location>
</feature>
<evidence type="ECO:0000313" key="6">
    <source>
        <dbReference type="Proteomes" id="UP000008022"/>
    </source>
</evidence>
<dbReference type="PANTHER" id="PTHR32141:SF34">
    <property type="entry name" value="OS12G0558366 PROTEIN"/>
    <property type="match status" value="1"/>
</dbReference>
<dbReference type="CDD" id="cd22160">
    <property type="entry name" value="F-box_AtFBL13-like"/>
    <property type="match status" value="1"/>
</dbReference>
<dbReference type="InterPro" id="IPR001810">
    <property type="entry name" value="F-box_dom"/>
</dbReference>
<dbReference type="SUPFAM" id="SSF81383">
    <property type="entry name" value="F-box domain"/>
    <property type="match status" value="1"/>
</dbReference>